<dbReference type="Proteomes" id="UP000254869">
    <property type="component" value="Unassembled WGS sequence"/>
</dbReference>
<evidence type="ECO:0000259" key="6">
    <source>
        <dbReference type="PROSITE" id="PS50977"/>
    </source>
</evidence>
<dbReference type="SUPFAM" id="SSF46689">
    <property type="entry name" value="Homeodomain-like"/>
    <property type="match status" value="1"/>
</dbReference>
<feature type="compositionally biased region" description="Low complexity" evidence="5">
    <location>
        <begin position="152"/>
        <end position="164"/>
    </location>
</feature>
<reference evidence="7 8" key="1">
    <citation type="submission" date="2018-07" db="EMBL/GenBank/DDBJ databases">
        <title>Genomic Encyclopedia of Type Strains, Phase IV (KMG-IV): sequencing the most valuable type-strain genomes for metagenomic binning, comparative biology and taxonomic classification.</title>
        <authorList>
            <person name="Goeker M."/>
        </authorList>
    </citation>
    <scope>NUCLEOTIDE SEQUENCE [LARGE SCALE GENOMIC DNA]</scope>
    <source>
        <strain evidence="7 8">DSM 44290</strain>
    </source>
</reference>
<dbReference type="Gene3D" id="1.10.357.10">
    <property type="entry name" value="Tetracycline Repressor, domain 2"/>
    <property type="match status" value="1"/>
</dbReference>
<dbReference type="STRING" id="1210086.GCA_001613105_01051"/>
<evidence type="ECO:0000256" key="1">
    <source>
        <dbReference type="ARBA" id="ARBA00023015"/>
    </source>
</evidence>
<dbReference type="Pfam" id="PF00440">
    <property type="entry name" value="TetR_N"/>
    <property type="match status" value="1"/>
</dbReference>
<name>A0A370IBK0_9NOCA</name>
<dbReference type="AlphaFoldDB" id="A0A370IBK0"/>
<proteinExistence type="predicted"/>
<dbReference type="PRINTS" id="PR00455">
    <property type="entry name" value="HTHTETR"/>
</dbReference>
<feature type="domain" description="HTH tetR-type" evidence="6">
    <location>
        <begin position="12"/>
        <end position="72"/>
    </location>
</feature>
<dbReference type="InterPro" id="IPR050109">
    <property type="entry name" value="HTH-type_TetR-like_transc_reg"/>
</dbReference>
<comment type="caution">
    <text evidence="7">The sequence shown here is derived from an EMBL/GenBank/DDBJ whole genome shotgun (WGS) entry which is preliminary data.</text>
</comment>
<dbReference type="PANTHER" id="PTHR30055:SF234">
    <property type="entry name" value="HTH-TYPE TRANSCRIPTIONAL REGULATOR BETI"/>
    <property type="match status" value="1"/>
</dbReference>
<dbReference type="InterPro" id="IPR009057">
    <property type="entry name" value="Homeodomain-like_sf"/>
</dbReference>
<keyword evidence="8" id="KW-1185">Reference proteome</keyword>
<dbReference type="PROSITE" id="PS50977">
    <property type="entry name" value="HTH_TETR_2"/>
    <property type="match status" value="1"/>
</dbReference>
<dbReference type="RefSeq" id="WP_067992636.1">
    <property type="nucleotide sequence ID" value="NZ_QQBC01000002.1"/>
</dbReference>
<feature type="region of interest" description="Disordered" evidence="5">
    <location>
        <begin position="145"/>
        <end position="177"/>
    </location>
</feature>
<dbReference type="GO" id="GO:0000976">
    <property type="term" value="F:transcription cis-regulatory region binding"/>
    <property type="evidence" value="ECO:0007669"/>
    <property type="project" value="TreeGrafter"/>
</dbReference>
<evidence type="ECO:0000256" key="5">
    <source>
        <dbReference type="SAM" id="MobiDB-lite"/>
    </source>
</evidence>
<dbReference type="GO" id="GO:0003700">
    <property type="term" value="F:DNA-binding transcription factor activity"/>
    <property type="evidence" value="ECO:0007669"/>
    <property type="project" value="TreeGrafter"/>
</dbReference>
<keyword evidence="3" id="KW-0804">Transcription</keyword>
<keyword evidence="1" id="KW-0805">Transcription regulation</keyword>
<sequence length="177" mass="19168">MAVRRTQEQRSAATQTKVMDATIECLREYGYRGTTTLLVAERAGVTRGALLHHYRSREDLVAAAVRYLAVKRVREALETFGRLTLSEDVVPQALDLLWRMHQGPVFAAVLELWVAARTDDVLAGQVESGRTARCANTFRARATRSADRAHHGAAGRAALSGRAGPDSAGLGALSAAR</sequence>
<evidence type="ECO:0000313" key="7">
    <source>
        <dbReference type="EMBL" id="RDI68073.1"/>
    </source>
</evidence>
<protein>
    <submittedName>
        <fullName evidence="7">TetR family transcriptional regulator</fullName>
    </submittedName>
</protein>
<feature type="DNA-binding region" description="H-T-H motif" evidence="4">
    <location>
        <begin position="35"/>
        <end position="54"/>
    </location>
</feature>
<evidence type="ECO:0000256" key="3">
    <source>
        <dbReference type="ARBA" id="ARBA00023163"/>
    </source>
</evidence>
<evidence type="ECO:0000313" key="8">
    <source>
        <dbReference type="Proteomes" id="UP000254869"/>
    </source>
</evidence>
<evidence type="ECO:0000256" key="2">
    <source>
        <dbReference type="ARBA" id="ARBA00023125"/>
    </source>
</evidence>
<dbReference type="EMBL" id="QQBC01000002">
    <property type="protein sequence ID" value="RDI68073.1"/>
    <property type="molecule type" value="Genomic_DNA"/>
</dbReference>
<dbReference type="PANTHER" id="PTHR30055">
    <property type="entry name" value="HTH-TYPE TRANSCRIPTIONAL REGULATOR RUTR"/>
    <property type="match status" value="1"/>
</dbReference>
<evidence type="ECO:0000256" key="4">
    <source>
        <dbReference type="PROSITE-ProRule" id="PRU00335"/>
    </source>
</evidence>
<dbReference type="InterPro" id="IPR001647">
    <property type="entry name" value="HTH_TetR"/>
</dbReference>
<keyword evidence="2 4" id="KW-0238">DNA-binding</keyword>
<organism evidence="7 8">
    <name type="scientific">Nocardia pseudobrasiliensis</name>
    <dbReference type="NCBI Taxonomy" id="45979"/>
    <lineage>
        <taxon>Bacteria</taxon>
        <taxon>Bacillati</taxon>
        <taxon>Actinomycetota</taxon>
        <taxon>Actinomycetes</taxon>
        <taxon>Mycobacteriales</taxon>
        <taxon>Nocardiaceae</taxon>
        <taxon>Nocardia</taxon>
    </lineage>
</organism>
<gene>
    <name evidence="7" type="ORF">DFR76_102474</name>
</gene>
<accession>A0A370IBK0</accession>